<gene>
    <name evidence="1" type="ORF">AWC07_19110</name>
</gene>
<evidence type="ECO:0000313" key="1">
    <source>
        <dbReference type="EMBL" id="ORV60019.1"/>
    </source>
</evidence>
<comment type="caution">
    <text evidence="1">The sequence shown here is derived from an EMBL/GenBank/DDBJ whole genome shotgun (WGS) entry which is preliminary data.</text>
</comment>
<keyword evidence="2" id="KW-1185">Reference proteome</keyword>
<dbReference type="Proteomes" id="UP000193738">
    <property type="component" value="Unassembled WGS sequence"/>
</dbReference>
<dbReference type="EMBL" id="LQOX01000149">
    <property type="protein sequence ID" value="ORV60019.1"/>
    <property type="molecule type" value="Genomic_DNA"/>
</dbReference>
<proteinExistence type="predicted"/>
<dbReference type="AlphaFoldDB" id="A0A1X1UTL2"/>
<name>A0A1X1UTL2_MYCGS</name>
<protein>
    <submittedName>
        <fullName evidence="1">Uncharacterized protein</fullName>
    </submittedName>
</protein>
<organism evidence="1 2">
    <name type="scientific">Mycobacterium gastri</name>
    <dbReference type="NCBI Taxonomy" id="1777"/>
    <lineage>
        <taxon>Bacteria</taxon>
        <taxon>Bacillati</taxon>
        <taxon>Actinomycetota</taxon>
        <taxon>Actinomycetes</taxon>
        <taxon>Mycobacteriales</taxon>
        <taxon>Mycobacteriaceae</taxon>
        <taxon>Mycobacterium</taxon>
    </lineage>
</organism>
<reference evidence="1 2" key="1">
    <citation type="submission" date="2016-01" db="EMBL/GenBank/DDBJ databases">
        <title>The new phylogeny of the genus Mycobacterium.</title>
        <authorList>
            <person name="Tarcisio F."/>
            <person name="Conor M."/>
            <person name="Antonella G."/>
            <person name="Elisabetta G."/>
            <person name="Giulia F.S."/>
            <person name="Sara T."/>
            <person name="Anna F."/>
            <person name="Clotilde B."/>
            <person name="Roberto B."/>
            <person name="Veronica D.S."/>
            <person name="Fabio R."/>
            <person name="Monica P."/>
            <person name="Olivier J."/>
            <person name="Enrico T."/>
            <person name="Nicola S."/>
        </authorList>
    </citation>
    <scope>NUCLEOTIDE SEQUENCE [LARGE SCALE GENOMIC DNA]</scope>
    <source>
        <strain evidence="1 2">DSM 43505</strain>
    </source>
</reference>
<accession>A0A1X1UTL2</accession>
<dbReference type="RefSeq" id="WP_051507825.1">
    <property type="nucleotide sequence ID" value="NZ_LQOX01000149.1"/>
</dbReference>
<sequence>MRAVNTAFTPAIIDFEIYLLMTMKLRISMSRKQAQLEAKLAEHRLSIDDAECVHKRVAEALGDEASYLGNMKNLLWVVNQDAPSLKFSSVLWPGFDFNAVTDEDGLIESARYWHIRRNSHIFNSPTEVPTWGMDVTEFTEHFGPMRRGRQWPLFDKFLPAYEEYEFPWAGESYGAGFSWGLFMFSAKSWPED</sequence>
<evidence type="ECO:0000313" key="2">
    <source>
        <dbReference type="Proteomes" id="UP000193738"/>
    </source>
</evidence>